<gene>
    <name evidence="2" type="ORF">SAMN04489800_3245</name>
</gene>
<evidence type="ECO:0000256" key="1">
    <source>
        <dbReference type="SAM" id="Coils"/>
    </source>
</evidence>
<proteinExistence type="predicted"/>
<comment type="caution">
    <text evidence="2">The sequence shown here is derived from an EMBL/GenBank/DDBJ whole genome shotgun (WGS) entry which is preliminary data.</text>
</comment>
<evidence type="ECO:0000313" key="2">
    <source>
        <dbReference type="EMBL" id="SEE97487.1"/>
    </source>
</evidence>
<dbReference type="AlphaFoldDB" id="A0A0J6G654"/>
<dbReference type="PATRIC" id="fig|882211.3.peg.4255"/>
<dbReference type="OrthoDB" id="8420080at2"/>
<reference evidence="2" key="1">
    <citation type="submission" date="2016-10" db="EMBL/GenBank/DDBJ databases">
        <authorList>
            <person name="Varghese N."/>
            <person name="Submissions S."/>
        </authorList>
    </citation>
    <scope>NUCLEOTIDE SEQUENCE [LARGE SCALE GENOMIC DNA]</scope>
    <source>
        <strain evidence="2">LMG 25555</strain>
    </source>
</reference>
<organism evidence="2 3">
    <name type="scientific">Pseudomonas deceptionensis</name>
    <dbReference type="NCBI Taxonomy" id="882211"/>
    <lineage>
        <taxon>Bacteria</taxon>
        <taxon>Pseudomonadati</taxon>
        <taxon>Pseudomonadota</taxon>
        <taxon>Gammaproteobacteria</taxon>
        <taxon>Pseudomonadales</taxon>
        <taxon>Pseudomonadaceae</taxon>
        <taxon>Pseudomonas</taxon>
    </lineage>
</organism>
<keyword evidence="1" id="KW-0175">Coiled coil</keyword>
<name>A0A0J6G654_PSEDM</name>
<evidence type="ECO:0000313" key="3">
    <source>
        <dbReference type="Proteomes" id="UP000183613"/>
    </source>
</evidence>
<feature type="coiled-coil region" evidence="1">
    <location>
        <begin position="71"/>
        <end position="98"/>
    </location>
</feature>
<dbReference type="RefSeq" id="WP_048361862.1">
    <property type="nucleotide sequence ID" value="NZ_FNUD01000002.1"/>
</dbReference>
<dbReference type="EMBL" id="FNUD01000002">
    <property type="protein sequence ID" value="SEE97487.1"/>
    <property type="molecule type" value="Genomic_DNA"/>
</dbReference>
<keyword evidence="3" id="KW-1185">Reference proteome</keyword>
<protein>
    <submittedName>
        <fullName evidence="2">Uncharacterized protein</fullName>
    </submittedName>
</protein>
<accession>A0A0J6G654</accession>
<dbReference type="Proteomes" id="UP000183613">
    <property type="component" value="Unassembled WGS sequence"/>
</dbReference>
<sequence length="144" mass="16612">MKPDELKVILQRMLSNGVKITARSVIREPDCMLKNPSDITRQPMRRAVLDEYQARQQEVIALVEKTDSHSRTNLQQRLALLSQEYQELRSERDLLIASHKAMLLAVGELGGIAVWRNFFQDWELTRAKLIELRALPTAEIYSVP</sequence>